<dbReference type="AlphaFoldDB" id="A0A9D1SRD7"/>
<name>A0A9D1SRD7_9CLOT</name>
<comment type="subcellular location">
    <subcellularLocation>
        <location evidence="1">Cell membrane</location>
        <topology evidence="1">Multi-pass membrane protein</topology>
    </subcellularLocation>
</comment>
<evidence type="ECO:0000256" key="8">
    <source>
        <dbReference type="SAM" id="Phobius"/>
    </source>
</evidence>
<evidence type="ECO:0000256" key="5">
    <source>
        <dbReference type="ARBA" id="ARBA00022989"/>
    </source>
</evidence>
<keyword evidence="7 8" id="KW-0472">Membrane</keyword>
<keyword evidence="3" id="KW-1003">Cell membrane</keyword>
<dbReference type="GO" id="GO:0008324">
    <property type="term" value="F:monoatomic cation transmembrane transporter activity"/>
    <property type="evidence" value="ECO:0007669"/>
    <property type="project" value="InterPro"/>
</dbReference>
<evidence type="ECO:0000256" key="1">
    <source>
        <dbReference type="ARBA" id="ARBA00004651"/>
    </source>
</evidence>
<proteinExistence type="predicted"/>
<keyword evidence="4 8" id="KW-0812">Transmembrane</keyword>
<keyword evidence="5 8" id="KW-1133">Transmembrane helix</keyword>
<feature type="transmembrane region" description="Helical" evidence="8">
    <location>
        <begin position="190"/>
        <end position="207"/>
    </location>
</feature>
<evidence type="ECO:0000256" key="3">
    <source>
        <dbReference type="ARBA" id="ARBA00022475"/>
    </source>
</evidence>
<accession>A0A9D1SRD7</accession>
<feature type="transmembrane region" description="Helical" evidence="8">
    <location>
        <begin position="75"/>
        <end position="97"/>
    </location>
</feature>
<gene>
    <name evidence="9" type="ORF">IAD26_02605</name>
</gene>
<dbReference type="PANTHER" id="PTHR32024">
    <property type="entry name" value="TRK SYSTEM POTASSIUM UPTAKE PROTEIN TRKG-RELATED"/>
    <property type="match status" value="1"/>
</dbReference>
<dbReference type="InterPro" id="IPR003445">
    <property type="entry name" value="Cat_transpt"/>
</dbReference>
<comment type="caution">
    <text evidence="9">The sequence shown here is derived from an EMBL/GenBank/DDBJ whole genome shotgun (WGS) entry which is preliminary data.</text>
</comment>
<sequence length="432" mass="46686">MKRTKLKDKEVNPFKTILFGFLGYVIIGVALISLPFAQKIPVGFVDNLFNVVSAMSTTGLTTGSLSDMYTPFGKIILLGLIQLGAIGYMTLTSFLILSTSKKISTHRVKILSAEFSMPENFDLKHFISNIIIYTIIVEFIGTVLLCIEFSKLGLQKPLWSAIFHCVSAFSTAGFSIYADGLCRFQNDVSVNLIIAFLCYAGAIGFIVPMDIYRRLTHKSKEITFTTKIILFITVMITLTGSVIYIGSSGADALSAFFQVMSASTTAGFNTVDVSKLPDAALLVLIFAMIIGASPSGTGGGIKTTSVTAILGIITSVVRGHPEKITFLKRVIPANRVMTAAAAATSYMLILFISTLLMCIVDNHSFMELFFETTSALGTVGLSLGITPELSDIGKIILSITMFLGRIGTLTLGIAFFRVKDNNIVRPQTDLAV</sequence>
<reference evidence="9" key="2">
    <citation type="journal article" date="2021" name="PeerJ">
        <title>Extensive microbial diversity within the chicken gut microbiome revealed by metagenomics and culture.</title>
        <authorList>
            <person name="Gilroy R."/>
            <person name="Ravi A."/>
            <person name="Getino M."/>
            <person name="Pursley I."/>
            <person name="Horton D.L."/>
            <person name="Alikhan N.F."/>
            <person name="Baker D."/>
            <person name="Gharbi K."/>
            <person name="Hall N."/>
            <person name="Watson M."/>
            <person name="Adriaenssens E.M."/>
            <person name="Foster-Nyarko E."/>
            <person name="Jarju S."/>
            <person name="Secka A."/>
            <person name="Antonio M."/>
            <person name="Oren A."/>
            <person name="Chaudhuri R.R."/>
            <person name="La Ragione R."/>
            <person name="Hildebrand F."/>
            <person name="Pallen M.J."/>
        </authorList>
    </citation>
    <scope>NUCLEOTIDE SEQUENCE</scope>
    <source>
        <strain evidence="9">CHK154-7741</strain>
    </source>
</reference>
<protein>
    <submittedName>
        <fullName evidence="9">Potassium transporter TrkH</fullName>
    </submittedName>
</protein>
<feature type="transmembrane region" description="Helical" evidence="8">
    <location>
        <begin position="338"/>
        <end position="360"/>
    </location>
</feature>
<evidence type="ECO:0000313" key="10">
    <source>
        <dbReference type="Proteomes" id="UP000886748"/>
    </source>
</evidence>
<organism evidence="9 10">
    <name type="scientific">Candidatus Limenecus avicola</name>
    <dbReference type="NCBI Taxonomy" id="2840847"/>
    <lineage>
        <taxon>Bacteria</taxon>
        <taxon>Bacillati</taxon>
        <taxon>Bacillota</taxon>
        <taxon>Clostridia</taxon>
        <taxon>Eubacteriales</taxon>
        <taxon>Clostridiaceae</taxon>
        <taxon>Clostridiaceae incertae sedis</taxon>
        <taxon>Candidatus Limenecus</taxon>
    </lineage>
</organism>
<dbReference type="EMBL" id="DVOD01000018">
    <property type="protein sequence ID" value="HIU92006.1"/>
    <property type="molecule type" value="Genomic_DNA"/>
</dbReference>
<evidence type="ECO:0000256" key="7">
    <source>
        <dbReference type="ARBA" id="ARBA00023136"/>
    </source>
</evidence>
<feature type="transmembrane region" description="Helical" evidence="8">
    <location>
        <begin position="395"/>
        <end position="416"/>
    </location>
</feature>
<feature type="transmembrane region" description="Helical" evidence="8">
    <location>
        <begin position="276"/>
        <end position="293"/>
    </location>
</feature>
<feature type="transmembrane region" description="Helical" evidence="8">
    <location>
        <begin position="228"/>
        <end position="246"/>
    </location>
</feature>
<evidence type="ECO:0000256" key="6">
    <source>
        <dbReference type="ARBA" id="ARBA00023065"/>
    </source>
</evidence>
<dbReference type="Pfam" id="PF02386">
    <property type="entry name" value="TrkH"/>
    <property type="match status" value="1"/>
</dbReference>
<evidence type="ECO:0000256" key="4">
    <source>
        <dbReference type="ARBA" id="ARBA00022692"/>
    </source>
</evidence>
<feature type="transmembrane region" description="Helical" evidence="8">
    <location>
        <begin position="12"/>
        <end position="36"/>
    </location>
</feature>
<keyword evidence="6" id="KW-0406">Ion transport</keyword>
<dbReference type="Proteomes" id="UP000886748">
    <property type="component" value="Unassembled WGS sequence"/>
</dbReference>
<evidence type="ECO:0000256" key="2">
    <source>
        <dbReference type="ARBA" id="ARBA00022448"/>
    </source>
</evidence>
<reference evidence="9" key="1">
    <citation type="submission" date="2020-10" db="EMBL/GenBank/DDBJ databases">
        <authorList>
            <person name="Gilroy R."/>
        </authorList>
    </citation>
    <scope>NUCLEOTIDE SEQUENCE</scope>
    <source>
        <strain evidence="9">CHK154-7741</strain>
    </source>
</reference>
<feature type="transmembrane region" description="Helical" evidence="8">
    <location>
        <begin position="126"/>
        <end position="146"/>
    </location>
</feature>
<dbReference type="GO" id="GO:0005886">
    <property type="term" value="C:plasma membrane"/>
    <property type="evidence" value="ECO:0007669"/>
    <property type="project" value="UniProtKB-SubCell"/>
</dbReference>
<dbReference type="PANTHER" id="PTHR32024:SF1">
    <property type="entry name" value="KTR SYSTEM POTASSIUM UPTAKE PROTEIN B"/>
    <property type="match status" value="1"/>
</dbReference>
<keyword evidence="2" id="KW-0813">Transport</keyword>
<dbReference type="GO" id="GO:0030001">
    <property type="term" value="P:metal ion transport"/>
    <property type="evidence" value="ECO:0007669"/>
    <property type="project" value="UniProtKB-ARBA"/>
</dbReference>
<evidence type="ECO:0000313" key="9">
    <source>
        <dbReference type="EMBL" id="HIU92006.1"/>
    </source>
</evidence>